<organism evidence="10 11">
    <name type="scientific">Rhodoluna lacicola</name>
    <dbReference type="NCBI Taxonomy" id="529884"/>
    <lineage>
        <taxon>Bacteria</taxon>
        <taxon>Bacillati</taxon>
        <taxon>Actinomycetota</taxon>
        <taxon>Actinomycetes</taxon>
        <taxon>Micrococcales</taxon>
        <taxon>Microbacteriaceae</taxon>
        <taxon>Luna cluster</taxon>
        <taxon>Luna-1 subcluster</taxon>
        <taxon>Rhodoluna</taxon>
    </lineage>
</organism>
<dbReference type="GO" id="GO:0009306">
    <property type="term" value="P:protein secretion"/>
    <property type="evidence" value="ECO:0007669"/>
    <property type="project" value="UniProtKB-UniRule"/>
</dbReference>
<keyword evidence="4 9" id="KW-0812">Transmembrane</keyword>
<dbReference type="InterPro" id="IPR001901">
    <property type="entry name" value="Translocase_SecE/Sec61-g"/>
</dbReference>
<dbReference type="GO" id="GO:0043952">
    <property type="term" value="P:protein transport by the Sec complex"/>
    <property type="evidence" value="ECO:0007669"/>
    <property type="project" value="UniProtKB-UniRule"/>
</dbReference>
<dbReference type="EMBL" id="CP007490">
    <property type="protein sequence ID" value="AIC47058.1"/>
    <property type="molecule type" value="Genomic_DNA"/>
</dbReference>
<evidence type="ECO:0000256" key="6">
    <source>
        <dbReference type="ARBA" id="ARBA00022989"/>
    </source>
</evidence>
<keyword evidence="5 9" id="KW-0653">Protein transport</keyword>
<name>A0A060JKC1_9MICO</name>
<keyword evidence="6 9" id="KW-1133">Transmembrane helix</keyword>
<dbReference type="GO" id="GO:0008320">
    <property type="term" value="F:protein transmembrane transporter activity"/>
    <property type="evidence" value="ECO:0007669"/>
    <property type="project" value="UniProtKB-UniRule"/>
</dbReference>
<dbReference type="eggNOG" id="COG0690">
    <property type="taxonomic scope" value="Bacteria"/>
</dbReference>
<dbReference type="RefSeq" id="WP_038501801.1">
    <property type="nucleotide sequence ID" value="NZ_AP026911.1"/>
</dbReference>
<comment type="subcellular location">
    <subcellularLocation>
        <location evidence="9">Cell membrane</location>
        <topology evidence="9">Single-pass membrane protein</topology>
    </subcellularLocation>
    <subcellularLocation>
        <location evidence="1">Membrane</location>
    </subcellularLocation>
</comment>
<dbReference type="OrthoDB" id="9805743at2"/>
<dbReference type="Pfam" id="PF00584">
    <property type="entry name" value="SecE"/>
    <property type="match status" value="1"/>
</dbReference>
<dbReference type="PANTHER" id="PTHR33910:SF1">
    <property type="entry name" value="PROTEIN TRANSLOCASE SUBUNIT SECE"/>
    <property type="match status" value="1"/>
</dbReference>
<dbReference type="InterPro" id="IPR005807">
    <property type="entry name" value="SecE_bac"/>
</dbReference>
<reference evidence="10" key="2">
    <citation type="submission" date="2014-03" db="EMBL/GenBank/DDBJ databases">
        <authorList>
            <person name="Hahn M.W."/>
        </authorList>
    </citation>
    <scope>NUCLEOTIDE SEQUENCE</scope>
    <source>
        <strain evidence="10">MWH-Ta8</strain>
    </source>
</reference>
<evidence type="ECO:0000256" key="5">
    <source>
        <dbReference type="ARBA" id="ARBA00022927"/>
    </source>
</evidence>
<keyword evidence="2 9" id="KW-0813">Transport</keyword>
<evidence type="ECO:0000256" key="3">
    <source>
        <dbReference type="ARBA" id="ARBA00022475"/>
    </source>
</evidence>
<protein>
    <recommendedName>
        <fullName evidence="9">Protein translocase subunit SecE</fullName>
    </recommendedName>
</protein>
<dbReference type="AlphaFoldDB" id="A0A060JKC1"/>
<comment type="subunit">
    <text evidence="9">Component of the Sec protein translocase complex. Heterotrimer consisting of SecY, SecE and SecG subunits. The heterotrimers can form oligomers, although 1 heterotrimer is thought to be able to translocate proteins. Interacts with the ribosome. Interacts with SecDF, and other proteins may be involved. Interacts with SecA.</text>
</comment>
<evidence type="ECO:0000313" key="10">
    <source>
        <dbReference type="EMBL" id="AIC47058.1"/>
    </source>
</evidence>
<dbReference type="PROSITE" id="PS01067">
    <property type="entry name" value="SECE_SEC61G"/>
    <property type="match status" value="1"/>
</dbReference>
<keyword evidence="3 9" id="KW-1003">Cell membrane</keyword>
<comment type="function">
    <text evidence="9">Essential subunit of the Sec protein translocation channel SecYEG. Clamps together the 2 halves of SecY. May contact the channel plug during translocation.</text>
</comment>
<dbReference type="PANTHER" id="PTHR33910">
    <property type="entry name" value="PROTEIN TRANSLOCASE SUBUNIT SECE"/>
    <property type="match status" value="1"/>
</dbReference>
<dbReference type="GO" id="GO:0006605">
    <property type="term" value="P:protein targeting"/>
    <property type="evidence" value="ECO:0007669"/>
    <property type="project" value="UniProtKB-UniRule"/>
</dbReference>
<evidence type="ECO:0000256" key="2">
    <source>
        <dbReference type="ARBA" id="ARBA00022448"/>
    </source>
</evidence>
<evidence type="ECO:0000313" key="11">
    <source>
        <dbReference type="Proteomes" id="UP000067708"/>
    </source>
</evidence>
<dbReference type="KEGG" id="rla:Rhola_00002350"/>
<dbReference type="GO" id="GO:0065002">
    <property type="term" value="P:intracellular protein transmembrane transport"/>
    <property type="evidence" value="ECO:0007669"/>
    <property type="project" value="UniProtKB-UniRule"/>
</dbReference>
<sequence length="89" mass="10208">MAEELEQVSEDVVEKAKADKASSRNFIARIILFFKQVVSELKKVTKPTWAELRNYTGVVLAFVVVVMLIISFFDWIFYQGVVFIFTPTA</sequence>
<accession>A0A060JKC1</accession>
<evidence type="ECO:0000256" key="8">
    <source>
        <dbReference type="ARBA" id="ARBA00023136"/>
    </source>
</evidence>
<feature type="transmembrane region" description="Helical" evidence="9">
    <location>
        <begin position="55"/>
        <end position="78"/>
    </location>
</feature>
<comment type="similarity">
    <text evidence="9">Belongs to the SecE/SEC61-gamma family.</text>
</comment>
<keyword evidence="8 9" id="KW-0472">Membrane</keyword>
<reference evidence="10" key="1">
    <citation type="journal article" date="2014" name="Int. J. Syst. Evol. Microbiol.">
        <title>Rhodoluna lacicola gen. nov., sp. nov., a planktonic freshwater bacterium with stream-lined genome.</title>
        <authorList>
            <person name="Hahn M."/>
            <person name="Schmidt J."/>
            <person name="Taipale S.J."/>
            <person name="Doolittle W.F."/>
            <person name="Koll U."/>
        </authorList>
    </citation>
    <scope>NUCLEOTIDE SEQUENCE [LARGE SCALE GENOMIC DNA]</scope>
    <source>
        <strain evidence="10">MWH-Ta8</strain>
    </source>
</reference>
<evidence type="ECO:0000256" key="7">
    <source>
        <dbReference type="ARBA" id="ARBA00023010"/>
    </source>
</evidence>
<dbReference type="HAMAP" id="MF_00422">
    <property type="entry name" value="SecE"/>
    <property type="match status" value="1"/>
</dbReference>
<keyword evidence="11" id="KW-1185">Reference proteome</keyword>
<dbReference type="NCBIfam" id="TIGR00964">
    <property type="entry name" value="secE_bact"/>
    <property type="match status" value="1"/>
</dbReference>
<gene>
    <name evidence="9" type="primary">secE</name>
    <name evidence="10" type="ORF">Rhola_00002350</name>
</gene>
<keyword evidence="7 9" id="KW-0811">Translocation</keyword>
<dbReference type="STRING" id="529884.Rhola_00002350"/>
<evidence type="ECO:0000256" key="4">
    <source>
        <dbReference type="ARBA" id="ARBA00022692"/>
    </source>
</evidence>
<dbReference type="InterPro" id="IPR038379">
    <property type="entry name" value="SecE_sf"/>
</dbReference>
<proteinExistence type="inferred from homology"/>
<dbReference type="HOGENOM" id="CLU_113663_3_1_11"/>
<dbReference type="GO" id="GO:0005886">
    <property type="term" value="C:plasma membrane"/>
    <property type="evidence" value="ECO:0007669"/>
    <property type="project" value="UniProtKB-SubCell"/>
</dbReference>
<evidence type="ECO:0000256" key="1">
    <source>
        <dbReference type="ARBA" id="ARBA00004370"/>
    </source>
</evidence>
<dbReference type="Gene3D" id="1.20.5.1030">
    <property type="entry name" value="Preprotein translocase secy subunit"/>
    <property type="match status" value="1"/>
</dbReference>
<evidence type="ECO:0000256" key="9">
    <source>
        <dbReference type="HAMAP-Rule" id="MF_00422"/>
    </source>
</evidence>
<dbReference type="Proteomes" id="UP000067708">
    <property type="component" value="Chromosome"/>
</dbReference>